<dbReference type="GO" id="GO:0000166">
    <property type="term" value="F:nucleotide binding"/>
    <property type="evidence" value="ECO:0007669"/>
    <property type="project" value="UniProtKB-KW"/>
</dbReference>
<dbReference type="OrthoDB" id="5469761at2"/>
<evidence type="ECO:0000313" key="7">
    <source>
        <dbReference type="Proteomes" id="UP000274097"/>
    </source>
</evidence>
<name>A0A3A9JUR2_9PROT</name>
<dbReference type="InterPro" id="IPR004843">
    <property type="entry name" value="Calcineurin-like_PHP"/>
</dbReference>
<dbReference type="Pfam" id="PF00149">
    <property type="entry name" value="Metallophos"/>
    <property type="match status" value="1"/>
</dbReference>
<feature type="chain" id="PRO_5017105187" evidence="2">
    <location>
        <begin position="27"/>
        <end position="533"/>
    </location>
</feature>
<dbReference type="InterPro" id="IPR029052">
    <property type="entry name" value="Metallo-depent_PP-like"/>
</dbReference>
<evidence type="ECO:0000313" key="8">
    <source>
        <dbReference type="Proteomes" id="UP000278036"/>
    </source>
</evidence>
<dbReference type="InParanoid" id="A0A3A9JUR2"/>
<accession>A0A3A9JUR2</accession>
<keyword evidence="2" id="KW-0547">Nucleotide-binding</keyword>
<feature type="domain" description="5'-Nucleotidase C-terminal" evidence="4">
    <location>
        <begin position="339"/>
        <end position="492"/>
    </location>
</feature>
<dbReference type="Pfam" id="PF02872">
    <property type="entry name" value="5_nucleotid_C"/>
    <property type="match status" value="1"/>
</dbReference>
<dbReference type="Proteomes" id="UP000274097">
    <property type="component" value="Unassembled WGS sequence"/>
</dbReference>
<dbReference type="PROSITE" id="PS51318">
    <property type="entry name" value="TAT"/>
    <property type="match status" value="1"/>
</dbReference>
<protein>
    <submittedName>
        <fullName evidence="5">Bifunctional metallophosphatase/5'-nucleotidase</fullName>
    </submittedName>
</protein>
<evidence type="ECO:0000256" key="2">
    <source>
        <dbReference type="RuleBase" id="RU362119"/>
    </source>
</evidence>
<dbReference type="PANTHER" id="PTHR11575:SF24">
    <property type="entry name" value="5'-NUCLEOTIDASE"/>
    <property type="match status" value="1"/>
</dbReference>
<gene>
    <name evidence="5" type="ORF">D6Z83_18250</name>
    <name evidence="6" type="ORF">EBE87_00495</name>
</gene>
<dbReference type="GO" id="GO:0016787">
    <property type="term" value="F:hydrolase activity"/>
    <property type="evidence" value="ECO:0007669"/>
    <property type="project" value="UniProtKB-KW"/>
</dbReference>
<dbReference type="Gene3D" id="3.60.21.10">
    <property type="match status" value="1"/>
</dbReference>
<sequence length="533" mass="56195">MTLSRRALLSASLALPLAMPALRRAAADPVARLALLHMNDFHSKHEGTDAGSASCRIDKPCLGGSARLAGAMAMRRREAAADGRAVLQLDGGDQFMGSLFYTAHKGRAESAVQRVIGTEAMTIGNHEFDNGPAVLADYAKSLAFPLLSANLDFSGEPLLTGLVKPFTVMERGGARIGIIGVTTETTPQLSSPGPTVKFNSAAEAVERNIAALRAERPTTIIVLSHLGFAEDQKLAAAVPGIDVIVGAHSHTLLANGLAGAESPHPTLVDSPDRAVRIVQAACYGRYLGRLDLDLTDQGRVAAHGGEMREITPDIAPDERVAAIVAEYAAPLESWRRRPVGTLAEALSLQGCREGECAIGNLMAEAMLAAEPTAEVAVTNGGGLRAGLPAGTVTWGDVLTVLPFSNTLASLTIRGGALREALENGLSKVGENAGRFPQVAGLRFTFDAAAPAGQRVRDVQVRLDGRFVPLDPDRAYRVVTNNFMRRGGDGYVSFQKDALEAYDAGPALEDTLVKYMETHPNGSWAPDGRVARSS</sequence>
<dbReference type="EMBL" id="RAQU01000130">
    <property type="protein sequence ID" value="RKK02739.1"/>
    <property type="molecule type" value="Genomic_DNA"/>
</dbReference>
<dbReference type="FunCoup" id="A0A3A9JUR2">
    <property type="interactions" value="178"/>
</dbReference>
<comment type="similarity">
    <text evidence="2">Belongs to the 5'-nucleotidase family.</text>
</comment>
<dbReference type="InterPro" id="IPR008334">
    <property type="entry name" value="5'-Nucleotdase_C"/>
</dbReference>
<dbReference type="PRINTS" id="PR01607">
    <property type="entry name" value="APYRASEFAMLY"/>
</dbReference>
<evidence type="ECO:0000256" key="1">
    <source>
        <dbReference type="ARBA" id="ARBA00022729"/>
    </source>
</evidence>
<dbReference type="SUPFAM" id="SSF56300">
    <property type="entry name" value="Metallo-dependent phosphatases"/>
    <property type="match status" value="1"/>
</dbReference>
<dbReference type="InterPro" id="IPR006179">
    <property type="entry name" value="5_nucleotidase/apyrase"/>
</dbReference>
<evidence type="ECO:0000313" key="6">
    <source>
        <dbReference type="EMBL" id="RMI26907.1"/>
    </source>
</evidence>
<dbReference type="SUPFAM" id="SSF55816">
    <property type="entry name" value="5'-nucleotidase (syn. UDP-sugar hydrolase), C-terminal domain"/>
    <property type="match status" value="1"/>
</dbReference>
<keyword evidence="7" id="KW-1185">Reference proteome</keyword>
<proteinExistence type="inferred from homology"/>
<keyword evidence="1 2" id="KW-0732">Signal</keyword>
<dbReference type="Proteomes" id="UP000278036">
    <property type="component" value="Unassembled WGS sequence"/>
</dbReference>
<keyword evidence="2" id="KW-0378">Hydrolase</keyword>
<comment type="caution">
    <text evidence="5">The sequence shown here is derived from an EMBL/GenBank/DDBJ whole genome shotgun (WGS) entry which is preliminary data.</text>
</comment>
<dbReference type="PANTHER" id="PTHR11575">
    <property type="entry name" value="5'-NUCLEOTIDASE-RELATED"/>
    <property type="match status" value="1"/>
</dbReference>
<dbReference type="Gene3D" id="3.90.780.10">
    <property type="entry name" value="5'-Nucleotidase, C-terminal domain"/>
    <property type="match status" value="1"/>
</dbReference>
<reference evidence="5 8" key="1">
    <citation type="submission" date="2018-09" db="EMBL/GenBank/DDBJ databases">
        <title>Roseomonas sp. nov., isolated from feces of Tibetan antelopes in the Qinghai-Tibet plateau, China.</title>
        <authorList>
            <person name="Tian Z."/>
        </authorList>
    </citation>
    <scope>NUCLEOTIDE SEQUENCE [LARGE SCALE GENOMIC DNA]</scope>
    <source>
        <strain evidence="6 7">Z23</strain>
        <strain evidence="5 8">Z24</strain>
    </source>
</reference>
<dbReference type="EMBL" id="RFLX01000001">
    <property type="protein sequence ID" value="RMI26907.1"/>
    <property type="molecule type" value="Genomic_DNA"/>
</dbReference>
<feature type="signal peptide" evidence="2">
    <location>
        <begin position="1"/>
        <end position="26"/>
    </location>
</feature>
<evidence type="ECO:0000313" key="5">
    <source>
        <dbReference type="EMBL" id="RKK02739.1"/>
    </source>
</evidence>
<dbReference type="AlphaFoldDB" id="A0A3A9JUR2"/>
<organism evidence="5 8">
    <name type="scientific">Teichococcus wenyumeiae</name>
    <dbReference type="NCBI Taxonomy" id="2478470"/>
    <lineage>
        <taxon>Bacteria</taxon>
        <taxon>Pseudomonadati</taxon>
        <taxon>Pseudomonadota</taxon>
        <taxon>Alphaproteobacteria</taxon>
        <taxon>Acetobacterales</taxon>
        <taxon>Roseomonadaceae</taxon>
        <taxon>Roseomonas</taxon>
    </lineage>
</organism>
<dbReference type="GO" id="GO:0009166">
    <property type="term" value="P:nucleotide catabolic process"/>
    <property type="evidence" value="ECO:0007669"/>
    <property type="project" value="InterPro"/>
</dbReference>
<evidence type="ECO:0000259" key="3">
    <source>
        <dbReference type="Pfam" id="PF00149"/>
    </source>
</evidence>
<feature type="domain" description="Calcineurin-like phosphoesterase" evidence="3">
    <location>
        <begin position="35"/>
        <end position="251"/>
    </location>
</feature>
<dbReference type="InterPro" id="IPR006311">
    <property type="entry name" value="TAT_signal"/>
</dbReference>
<dbReference type="RefSeq" id="WP_120639688.1">
    <property type="nucleotide sequence ID" value="NZ_RAQU01000130.1"/>
</dbReference>
<evidence type="ECO:0000259" key="4">
    <source>
        <dbReference type="Pfam" id="PF02872"/>
    </source>
</evidence>
<dbReference type="InterPro" id="IPR036907">
    <property type="entry name" value="5'-Nucleotdase_C_sf"/>
</dbReference>